<keyword evidence="3" id="KW-1185">Reference proteome</keyword>
<dbReference type="Proteomes" id="UP000030960">
    <property type="component" value="Unassembled WGS sequence"/>
</dbReference>
<sequence>MLDDTGYPPGPPRPLRRVGRAVARHNLRLLEAMLMLAIAHVIAARPMKKQALALGKYGCETPTKLDPAHLGRARRITSAVIAVAKISPRSVCIQQTIAAQLSLRLRGLPATAYIGVHRNPAQRSADPRGYNAHVWLRVGDRVLIGGPRVSMYVPLASFAPAAGEH</sequence>
<organism evidence="2 3">
    <name type="scientific">Mameliella alba</name>
    <dbReference type="NCBI Taxonomy" id="561184"/>
    <lineage>
        <taxon>Bacteria</taxon>
        <taxon>Pseudomonadati</taxon>
        <taxon>Pseudomonadota</taxon>
        <taxon>Alphaproteobacteria</taxon>
        <taxon>Rhodobacterales</taxon>
        <taxon>Roseobacteraceae</taxon>
        <taxon>Mameliella</taxon>
    </lineage>
</organism>
<feature type="domain" description="Microcin J25-processing protein McjB C-terminal" evidence="1">
    <location>
        <begin position="55"/>
        <end position="154"/>
    </location>
</feature>
<evidence type="ECO:0000313" key="2">
    <source>
        <dbReference type="EMBL" id="KHQ50145.1"/>
    </source>
</evidence>
<evidence type="ECO:0000259" key="1">
    <source>
        <dbReference type="Pfam" id="PF13471"/>
    </source>
</evidence>
<dbReference type="InterPro" id="IPR053521">
    <property type="entry name" value="McjB-like"/>
</dbReference>
<accession>A0A0B3RG00</accession>
<dbReference type="InterPro" id="IPR032708">
    <property type="entry name" value="McjB_C"/>
</dbReference>
<dbReference type="RefSeq" id="WP_082024796.1">
    <property type="nucleotide sequence ID" value="NZ_JSUQ01000030.1"/>
</dbReference>
<protein>
    <recommendedName>
        <fullName evidence="1">Microcin J25-processing protein McjB C-terminal domain-containing protein</fullName>
    </recommendedName>
</protein>
<gene>
    <name evidence="2" type="ORF">OA50_05264</name>
</gene>
<dbReference type="OrthoDB" id="9812122at2"/>
<dbReference type="NCBIfam" id="NF033537">
    <property type="entry name" value="lasso_biosyn_B2"/>
    <property type="match status" value="1"/>
</dbReference>
<reference evidence="2 3" key="1">
    <citation type="submission" date="2014-10" db="EMBL/GenBank/DDBJ databases">
        <title>Genome sequence of Ponticoccus sp. strain UMTAT08 isolated from clonal culture of toxic dinoflagellate Alexandrium tamiyavanichii.</title>
        <authorList>
            <person name="Gan H.Y."/>
            <person name="Muhd D.-D."/>
            <person name="Mohd Noor M.E."/>
            <person name="Yeong Y.S."/>
            <person name="Usup G."/>
        </authorList>
    </citation>
    <scope>NUCLEOTIDE SEQUENCE [LARGE SCALE GENOMIC DNA]</scope>
    <source>
        <strain evidence="2 3">UMTAT08</strain>
    </source>
</reference>
<proteinExistence type="predicted"/>
<comment type="caution">
    <text evidence="2">The sequence shown here is derived from an EMBL/GenBank/DDBJ whole genome shotgun (WGS) entry which is preliminary data.</text>
</comment>
<name>A0A0B3RG00_9RHOB</name>
<dbReference type="EMBL" id="JSUQ01000030">
    <property type="protein sequence ID" value="KHQ50145.1"/>
    <property type="molecule type" value="Genomic_DNA"/>
</dbReference>
<evidence type="ECO:0000313" key="3">
    <source>
        <dbReference type="Proteomes" id="UP000030960"/>
    </source>
</evidence>
<dbReference type="AlphaFoldDB" id="A0A0B3RG00"/>
<dbReference type="Pfam" id="PF13471">
    <property type="entry name" value="Transglut_core3"/>
    <property type="match status" value="1"/>
</dbReference>